<dbReference type="PANTHER" id="PTHR12242:SF29">
    <property type="entry name" value="TRANSMEMBRANE PROTEIN"/>
    <property type="match status" value="1"/>
</dbReference>
<dbReference type="AlphaFoldDB" id="A0AAV0N9I2"/>
<feature type="transmembrane region" description="Helical" evidence="1">
    <location>
        <begin position="86"/>
        <end position="105"/>
    </location>
</feature>
<gene>
    <name evidence="2" type="ORF">LITE_LOCUS32203</name>
</gene>
<sequence length="339" mass="39572">MMQGLLASSPDTTSLSYWLNWRVLLCATWVLVPSVVAVYIIWKYEGLDHLGSCSREEKKLQQEKEKPTLSHSDAVWKPCLDQIHPIWLLLYRVVSFSVLLATMVVKLSSSGARMYFYYTQWTYNLVTVYFALGSLLSVYGCYRFHKLRVHYDRRDYEQGYIAPLLTEESTDVRELRKKANGGGEICIQEIPIVYYIFQTIYQICAGAVVYTDSIYWFIIFPFLNIADYTVNFVTIDMHTLNAVLLIGDMAMNSLPFHWFRIAYFILYTASFVLFQWAVHACTSIWWPYPFFDLASPYAPLWYLLMASLSVTCYGLYVLVFKIKHFLLSKCFPQSYHCLI</sequence>
<keyword evidence="3" id="KW-1185">Reference proteome</keyword>
<feature type="transmembrane region" description="Helical" evidence="1">
    <location>
        <begin position="261"/>
        <end position="288"/>
    </location>
</feature>
<protein>
    <submittedName>
        <fullName evidence="2">Uncharacterized protein</fullName>
    </submittedName>
</protein>
<dbReference type="Proteomes" id="UP001154282">
    <property type="component" value="Unassembled WGS sequence"/>
</dbReference>
<name>A0AAV0N9I2_9ROSI</name>
<dbReference type="EMBL" id="CAMGYJ010000008">
    <property type="protein sequence ID" value="CAI0455082.1"/>
    <property type="molecule type" value="Genomic_DNA"/>
</dbReference>
<feature type="transmembrane region" description="Helical" evidence="1">
    <location>
        <begin position="300"/>
        <end position="319"/>
    </location>
</feature>
<reference evidence="2" key="1">
    <citation type="submission" date="2022-08" db="EMBL/GenBank/DDBJ databases">
        <authorList>
            <person name="Gutierrez-Valencia J."/>
        </authorList>
    </citation>
    <scope>NUCLEOTIDE SEQUENCE</scope>
</reference>
<organism evidence="2 3">
    <name type="scientific">Linum tenue</name>
    <dbReference type="NCBI Taxonomy" id="586396"/>
    <lineage>
        <taxon>Eukaryota</taxon>
        <taxon>Viridiplantae</taxon>
        <taxon>Streptophyta</taxon>
        <taxon>Embryophyta</taxon>
        <taxon>Tracheophyta</taxon>
        <taxon>Spermatophyta</taxon>
        <taxon>Magnoliopsida</taxon>
        <taxon>eudicotyledons</taxon>
        <taxon>Gunneridae</taxon>
        <taxon>Pentapetalae</taxon>
        <taxon>rosids</taxon>
        <taxon>fabids</taxon>
        <taxon>Malpighiales</taxon>
        <taxon>Linaceae</taxon>
        <taxon>Linum</taxon>
    </lineage>
</organism>
<evidence type="ECO:0000313" key="2">
    <source>
        <dbReference type="EMBL" id="CAI0455082.1"/>
    </source>
</evidence>
<dbReference type="PANTHER" id="PTHR12242">
    <property type="entry name" value="OS02G0130600 PROTEIN-RELATED"/>
    <property type="match status" value="1"/>
</dbReference>
<feature type="transmembrane region" description="Helical" evidence="1">
    <location>
        <begin position="20"/>
        <end position="42"/>
    </location>
</feature>
<keyword evidence="1" id="KW-1133">Transmembrane helix</keyword>
<dbReference type="GO" id="GO:0016020">
    <property type="term" value="C:membrane"/>
    <property type="evidence" value="ECO:0007669"/>
    <property type="project" value="TreeGrafter"/>
</dbReference>
<evidence type="ECO:0000256" key="1">
    <source>
        <dbReference type="SAM" id="Phobius"/>
    </source>
</evidence>
<proteinExistence type="predicted"/>
<evidence type="ECO:0000313" key="3">
    <source>
        <dbReference type="Proteomes" id="UP001154282"/>
    </source>
</evidence>
<keyword evidence="1" id="KW-0472">Membrane</keyword>
<feature type="transmembrane region" description="Helical" evidence="1">
    <location>
        <begin position="125"/>
        <end position="144"/>
    </location>
</feature>
<keyword evidence="1" id="KW-0812">Transmembrane</keyword>
<accession>A0AAV0N9I2</accession>
<comment type="caution">
    <text evidence="2">The sequence shown here is derived from an EMBL/GenBank/DDBJ whole genome shotgun (WGS) entry which is preliminary data.</text>
</comment>